<proteinExistence type="inferred from homology"/>
<evidence type="ECO:0000256" key="2">
    <source>
        <dbReference type="ARBA" id="ARBA00010790"/>
    </source>
</evidence>
<evidence type="ECO:0000313" key="5">
    <source>
        <dbReference type="EMBL" id="KAJ3475930.1"/>
    </source>
</evidence>
<comment type="cofactor">
    <cofactor evidence="1 3">
        <name>FAD</name>
        <dbReference type="ChEBI" id="CHEBI:57692"/>
    </cofactor>
</comment>
<dbReference type="SUPFAM" id="SSF54373">
    <property type="entry name" value="FAD-linked reductases, C-terminal domain"/>
    <property type="match status" value="1"/>
</dbReference>
<dbReference type="Proteomes" id="UP001212997">
    <property type="component" value="Unassembled WGS sequence"/>
</dbReference>
<keyword evidence="3" id="KW-0285">Flavoprotein</keyword>
<dbReference type="PIRSF" id="PIRSF000137">
    <property type="entry name" value="Alcohol_oxidase"/>
    <property type="match status" value="1"/>
</dbReference>
<dbReference type="PANTHER" id="PTHR11552:SF78">
    <property type="entry name" value="GLUCOSE-METHANOL-CHOLINE OXIDOREDUCTASE N-TERMINAL DOMAIN-CONTAINING PROTEIN"/>
    <property type="match status" value="1"/>
</dbReference>
<evidence type="ECO:0000259" key="4">
    <source>
        <dbReference type="PROSITE" id="PS00624"/>
    </source>
</evidence>
<dbReference type="Pfam" id="PF05199">
    <property type="entry name" value="GMC_oxred_C"/>
    <property type="match status" value="2"/>
</dbReference>
<protein>
    <recommendedName>
        <fullName evidence="4">Glucose-methanol-choline oxidoreductase N-terminal domain-containing protein</fullName>
    </recommendedName>
</protein>
<evidence type="ECO:0000256" key="1">
    <source>
        <dbReference type="ARBA" id="ARBA00001974"/>
    </source>
</evidence>
<dbReference type="Gene3D" id="3.30.560.10">
    <property type="entry name" value="Glucose Oxidase, domain 3"/>
    <property type="match status" value="1"/>
</dbReference>
<dbReference type="Pfam" id="PF05834">
    <property type="entry name" value="Lycopene_cycl"/>
    <property type="match status" value="1"/>
</dbReference>
<keyword evidence="6" id="KW-1185">Reference proteome</keyword>
<dbReference type="Pfam" id="PF00732">
    <property type="entry name" value="GMC_oxred_N"/>
    <property type="match status" value="1"/>
</dbReference>
<keyword evidence="3" id="KW-0274">FAD</keyword>
<dbReference type="GO" id="GO:0016614">
    <property type="term" value="F:oxidoreductase activity, acting on CH-OH group of donors"/>
    <property type="evidence" value="ECO:0007669"/>
    <property type="project" value="InterPro"/>
</dbReference>
<dbReference type="PANTHER" id="PTHR11552">
    <property type="entry name" value="GLUCOSE-METHANOL-CHOLINE GMC OXIDOREDUCTASE"/>
    <property type="match status" value="1"/>
</dbReference>
<dbReference type="Gene3D" id="3.50.50.60">
    <property type="entry name" value="FAD/NAD(P)-binding domain"/>
    <property type="match status" value="2"/>
</dbReference>
<gene>
    <name evidence="5" type="ORF">NLI96_g11505</name>
</gene>
<dbReference type="GO" id="GO:0050660">
    <property type="term" value="F:flavin adenine dinucleotide binding"/>
    <property type="evidence" value="ECO:0007669"/>
    <property type="project" value="InterPro"/>
</dbReference>
<dbReference type="InterPro" id="IPR007867">
    <property type="entry name" value="GMC_OxRtase_C"/>
</dbReference>
<evidence type="ECO:0000256" key="3">
    <source>
        <dbReference type="PIRSR" id="PIRSR000137-2"/>
    </source>
</evidence>
<dbReference type="SUPFAM" id="SSF51905">
    <property type="entry name" value="FAD/NAD(P)-binding domain"/>
    <property type="match status" value="1"/>
</dbReference>
<evidence type="ECO:0000313" key="6">
    <source>
        <dbReference type="Proteomes" id="UP001212997"/>
    </source>
</evidence>
<dbReference type="AlphaFoldDB" id="A0AAD5UWI4"/>
<feature type="binding site" evidence="3">
    <location>
        <begin position="548"/>
        <end position="549"/>
    </location>
    <ligand>
        <name>FAD</name>
        <dbReference type="ChEBI" id="CHEBI:57692"/>
    </ligand>
</feature>
<dbReference type="PROSITE" id="PS00624">
    <property type="entry name" value="GMC_OXRED_2"/>
    <property type="match status" value="1"/>
</dbReference>
<organism evidence="5 6">
    <name type="scientific">Meripilus lineatus</name>
    <dbReference type="NCBI Taxonomy" id="2056292"/>
    <lineage>
        <taxon>Eukaryota</taxon>
        <taxon>Fungi</taxon>
        <taxon>Dikarya</taxon>
        <taxon>Basidiomycota</taxon>
        <taxon>Agaricomycotina</taxon>
        <taxon>Agaricomycetes</taxon>
        <taxon>Polyporales</taxon>
        <taxon>Meripilaceae</taxon>
        <taxon>Meripilus</taxon>
    </lineage>
</organism>
<dbReference type="InterPro" id="IPR000172">
    <property type="entry name" value="GMC_OxRdtase_N"/>
</dbReference>
<name>A0AAD5UWI4_9APHY</name>
<sequence length="659" mass="73510">MVHPEEVDVIVVGGGPAGCVVAGRLAYADPNLSVMLIEGGANNRDDPWVYRPGIYVRNMQRDGINDKATFYTDTAPSSHLRGRRSIVPCANILGGGSSINFQMYTRASASDWGKYFPHRFTMTALSSPLSIDDFKTEGWAAKDLFPLMKRLENYQKPCNNDTHGYDGPIAISNGGQITPVAEDFLRAAHAVGVPYSDDIQDLQTSHGAEIWAKYVNRFTGRRSDAATAYVHSVMDTQNNLHLRCNARGCRVLFDDNNKAIGVSYVPSRNRTNSAQVQETIVKARKMVVLSSGTLGTPQILERSGVGNAELLQQLGIKVRAMCSEEYQDHYTTLTLFRVSNETVTTDDFLRGVKDIQDELYREWETSPEKARLSSNVIDAGFKIRPTEEELKEMGPEFNELWDRYFKDKPDKPVMFGSIVAGAYADHTLLPPGKYITMFQYLEYPASRGKIHIRSSNPYVEPYFDSGFMNNKADYAPIRWSYKKTREVARRMDAKEIFPNGLTVGIHMGSWHQPGEIYDATKVHDDIKYSKEDDQAIDDWISDHVETTWHSLGIIHPVISAHPLLIQLTLKGTCAMKPQEQGGVVDKRLSVYGTFNLKCVDLSICPDNLGTNTYSSALLVGEKAADLIAEELGLKLRLPHAPVPHAPIPTGVPSTQQPRR</sequence>
<dbReference type="InterPro" id="IPR036188">
    <property type="entry name" value="FAD/NAD-bd_sf"/>
</dbReference>
<dbReference type="EMBL" id="JANAWD010000777">
    <property type="protein sequence ID" value="KAJ3475930.1"/>
    <property type="molecule type" value="Genomic_DNA"/>
</dbReference>
<accession>A0AAD5UWI4</accession>
<feature type="domain" description="Glucose-methanol-choline oxidoreductase N-terminal" evidence="4">
    <location>
        <begin position="292"/>
        <end position="306"/>
    </location>
</feature>
<comment type="similarity">
    <text evidence="2">Belongs to the GMC oxidoreductase family.</text>
</comment>
<reference evidence="5" key="1">
    <citation type="submission" date="2022-07" db="EMBL/GenBank/DDBJ databases">
        <title>Genome Sequence of Physisporinus lineatus.</title>
        <authorList>
            <person name="Buettner E."/>
        </authorList>
    </citation>
    <scope>NUCLEOTIDE SEQUENCE</scope>
    <source>
        <strain evidence="5">VT162</strain>
    </source>
</reference>
<comment type="caution">
    <text evidence="5">The sequence shown here is derived from an EMBL/GenBank/DDBJ whole genome shotgun (WGS) entry which is preliminary data.</text>
</comment>
<dbReference type="InterPro" id="IPR012132">
    <property type="entry name" value="GMC_OxRdtase"/>
</dbReference>